<dbReference type="RefSeq" id="XP_009768437.1">
    <property type="nucleotide sequence ID" value="XM_009770135.1"/>
</dbReference>
<dbReference type="PANTHER" id="PTHR33067:SF31">
    <property type="entry name" value="RNA-DIRECTED DNA POLYMERASE"/>
    <property type="match status" value="1"/>
</dbReference>
<name>A0A1U7VK71_NICSY</name>
<dbReference type="PANTHER" id="PTHR33067">
    <property type="entry name" value="RNA-DIRECTED DNA POLYMERASE-RELATED"/>
    <property type="match status" value="1"/>
</dbReference>
<sequence length="151" mass="16635">MAPKLEDPGAFTIPCTIGSAKFSKALCDLGSNINLIPYLIDYEVPIILGRPFLAMGKALVDVEDGELTFRVGDEKVVFHVCKSMRQPNSNEVCSFVDLVIDVIVDETSVVMNVDDTLEAVLLNCDDEEMERYVDCVDSTLAVLQKMKKDIG</sequence>
<reference evidence="1" key="1">
    <citation type="journal article" date="2013" name="Genome Biol.">
        <title>Reference genomes and transcriptomes of Nicotiana sylvestris and Nicotiana tomentosiformis.</title>
        <authorList>
            <person name="Sierro N."/>
            <person name="Battey J.N."/>
            <person name="Ouadi S."/>
            <person name="Bovet L."/>
            <person name="Goepfert S."/>
            <person name="Bakaher N."/>
            <person name="Peitsch M.C."/>
            <person name="Ivanov N.V."/>
        </authorList>
    </citation>
    <scope>NUCLEOTIDE SEQUENCE [LARGE SCALE GENOMIC DNA]</scope>
</reference>
<keyword evidence="1" id="KW-1185">Reference proteome</keyword>
<organism evidence="1 2">
    <name type="scientific">Nicotiana sylvestris</name>
    <name type="common">Wood tobacco</name>
    <name type="synonym">South American tobacco</name>
    <dbReference type="NCBI Taxonomy" id="4096"/>
    <lineage>
        <taxon>Eukaryota</taxon>
        <taxon>Viridiplantae</taxon>
        <taxon>Streptophyta</taxon>
        <taxon>Embryophyta</taxon>
        <taxon>Tracheophyta</taxon>
        <taxon>Spermatophyta</taxon>
        <taxon>Magnoliopsida</taxon>
        <taxon>eudicotyledons</taxon>
        <taxon>Gunneridae</taxon>
        <taxon>Pentapetalae</taxon>
        <taxon>asterids</taxon>
        <taxon>lamiids</taxon>
        <taxon>Solanales</taxon>
        <taxon>Solanaceae</taxon>
        <taxon>Nicotianoideae</taxon>
        <taxon>Nicotianeae</taxon>
        <taxon>Nicotiana</taxon>
    </lineage>
</organism>
<proteinExistence type="predicted"/>
<evidence type="ECO:0000313" key="1">
    <source>
        <dbReference type="Proteomes" id="UP000189701"/>
    </source>
</evidence>
<reference evidence="2" key="2">
    <citation type="submission" date="2025-08" db="UniProtKB">
        <authorList>
            <consortium name="RefSeq"/>
        </authorList>
    </citation>
    <scope>IDENTIFICATION</scope>
    <source>
        <tissue evidence="2">Leaf</tissue>
    </source>
</reference>
<accession>A0A1U7VK71</accession>
<dbReference type="Proteomes" id="UP000189701">
    <property type="component" value="Unplaced"/>
</dbReference>
<dbReference type="AlphaFoldDB" id="A0A1U7VK71"/>
<protein>
    <submittedName>
        <fullName evidence="2">Uncharacterized protein LOC104219441</fullName>
    </submittedName>
</protein>
<gene>
    <name evidence="2" type="primary">LOC104219441</name>
</gene>
<dbReference type="eggNOG" id="KOG0017">
    <property type="taxonomic scope" value="Eukaryota"/>
</dbReference>
<evidence type="ECO:0000313" key="2">
    <source>
        <dbReference type="RefSeq" id="XP_009768437.1"/>
    </source>
</evidence>